<dbReference type="Pfam" id="PF08387">
    <property type="entry name" value="FBD"/>
    <property type="match status" value="1"/>
</dbReference>
<keyword evidence="3" id="KW-1185">Reference proteome</keyword>
<dbReference type="InterPro" id="IPR006566">
    <property type="entry name" value="FBD"/>
</dbReference>
<evidence type="ECO:0000313" key="3">
    <source>
        <dbReference type="Proteomes" id="UP000554482"/>
    </source>
</evidence>
<dbReference type="InterPro" id="IPR055411">
    <property type="entry name" value="LRR_FXL15/At3g58940/PEG3-like"/>
</dbReference>
<protein>
    <submittedName>
        <fullName evidence="2">F-box protein</fullName>
    </submittedName>
</protein>
<name>A0A7J6VRT9_THATH</name>
<reference evidence="2 3" key="1">
    <citation type="submission" date="2020-06" db="EMBL/GenBank/DDBJ databases">
        <title>Transcriptomic and genomic resources for Thalictrum thalictroides and T. hernandezii: Facilitating candidate gene discovery in an emerging model plant lineage.</title>
        <authorList>
            <person name="Arias T."/>
            <person name="Riano-Pachon D.M."/>
            <person name="Di Stilio V.S."/>
        </authorList>
    </citation>
    <scope>NUCLEOTIDE SEQUENCE [LARGE SCALE GENOMIC DNA]</scope>
    <source>
        <strain evidence="3">cv. WT478/WT964</strain>
        <tissue evidence="2">Leaves</tissue>
    </source>
</reference>
<dbReference type="EMBL" id="JABWDY010027557">
    <property type="protein sequence ID" value="KAF5187799.1"/>
    <property type="molecule type" value="Genomic_DNA"/>
</dbReference>
<dbReference type="InterPro" id="IPR053781">
    <property type="entry name" value="F-box_AtFBL13-like"/>
</dbReference>
<dbReference type="OrthoDB" id="612216at2759"/>
<gene>
    <name evidence="2" type="ORF">FRX31_022617</name>
</gene>
<dbReference type="Gene3D" id="3.80.10.10">
    <property type="entry name" value="Ribonuclease Inhibitor"/>
    <property type="match status" value="1"/>
</dbReference>
<dbReference type="InterPro" id="IPR036047">
    <property type="entry name" value="F-box-like_dom_sf"/>
</dbReference>
<evidence type="ECO:0000313" key="2">
    <source>
        <dbReference type="EMBL" id="KAF5187799.1"/>
    </source>
</evidence>
<dbReference type="PROSITE" id="PS50181">
    <property type="entry name" value="FBOX"/>
    <property type="match status" value="1"/>
</dbReference>
<dbReference type="Pfam" id="PF00646">
    <property type="entry name" value="F-box"/>
    <property type="match status" value="1"/>
</dbReference>
<dbReference type="AlphaFoldDB" id="A0A7J6VRT9"/>
<dbReference type="Pfam" id="PF24758">
    <property type="entry name" value="LRR_At5g56370"/>
    <property type="match status" value="1"/>
</dbReference>
<dbReference type="Proteomes" id="UP000554482">
    <property type="component" value="Unassembled WGS sequence"/>
</dbReference>
<dbReference type="InterPro" id="IPR050232">
    <property type="entry name" value="FBL13/AtMIF1-like"/>
</dbReference>
<dbReference type="InterPro" id="IPR001810">
    <property type="entry name" value="F-box_dom"/>
</dbReference>
<sequence>MDRISYLPNPLRSHIVSFLPFKEAIRSSILSRKWRHLCSSLSNLDFRQLEQNRYEDREQFNSIIDRTLILHDGSDIRECCLVIRLAEYDSLSALHINTWICFALRHNVRKLKLTICSAVGNEDFEQLQLPCSLFNCSTLIALTLSIEDLKFPAIIRFPVLTKLKLWHITFPGEYITSKLFSDSSCPMLNDLLIGYCDLENFTTLNISFPNLKRFRLYVYEDDLQSYKINLSAPNLLKFGYKSSYPPNIIFKTFSSIVFATFNGHGYLSDLDVVDNYASKILMELRNVKTLALLGHFLEFLNRDPDFCSRLPTPYCNLKYLQLGMNAAKNQGHLLVFLLRSCPNIQGLTITYPWVTPTLLNVIGVENYWPSEEFLAGDLLKCLKTVAIEYFQGSESEQDIVRFLLQSASNLETMFIIWYYVEHENSDIRAKISQDLLSITRASPQAEVVFFSRDRVAYVSNS</sequence>
<dbReference type="SUPFAM" id="SSF81383">
    <property type="entry name" value="F-box domain"/>
    <property type="match status" value="1"/>
</dbReference>
<dbReference type="SMART" id="SM00579">
    <property type="entry name" value="FBD"/>
    <property type="match status" value="1"/>
</dbReference>
<accession>A0A7J6VRT9</accession>
<dbReference type="Gene3D" id="1.20.1280.50">
    <property type="match status" value="1"/>
</dbReference>
<dbReference type="PANTHER" id="PTHR31900">
    <property type="entry name" value="F-BOX/RNI SUPERFAMILY PROTEIN-RELATED"/>
    <property type="match status" value="1"/>
</dbReference>
<organism evidence="2 3">
    <name type="scientific">Thalictrum thalictroides</name>
    <name type="common">Rue-anemone</name>
    <name type="synonym">Anemone thalictroides</name>
    <dbReference type="NCBI Taxonomy" id="46969"/>
    <lineage>
        <taxon>Eukaryota</taxon>
        <taxon>Viridiplantae</taxon>
        <taxon>Streptophyta</taxon>
        <taxon>Embryophyta</taxon>
        <taxon>Tracheophyta</taxon>
        <taxon>Spermatophyta</taxon>
        <taxon>Magnoliopsida</taxon>
        <taxon>Ranunculales</taxon>
        <taxon>Ranunculaceae</taxon>
        <taxon>Thalictroideae</taxon>
        <taxon>Thalictrum</taxon>
    </lineage>
</organism>
<dbReference type="PANTHER" id="PTHR31900:SF30">
    <property type="entry name" value="SUPERFAMILY PROTEIN, PUTATIVE-RELATED"/>
    <property type="match status" value="1"/>
</dbReference>
<proteinExistence type="predicted"/>
<dbReference type="SUPFAM" id="SSF52047">
    <property type="entry name" value="RNI-like"/>
    <property type="match status" value="1"/>
</dbReference>
<dbReference type="InterPro" id="IPR032675">
    <property type="entry name" value="LRR_dom_sf"/>
</dbReference>
<dbReference type="CDD" id="cd22160">
    <property type="entry name" value="F-box_AtFBL13-like"/>
    <property type="match status" value="1"/>
</dbReference>
<feature type="domain" description="F-box" evidence="1">
    <location>
        <begin position="1"/>
        <end position="49"/>
    </location>
</feature>
<comment type="caution">
    <text evidence="2">The sequence shown here is derived from an EMBL/GenBank/DDBJ whole genome shotgun (WGS) entry which is preliminary data.</text>
</comment>
<evidence type="ECO:0000259" key="1">
    <source>
        <dbReference type="PROSITE" id="PS50181"/>
    </source>
</evidence>